<reference evidence="1" key="1">
    <citation type="submission" date="2019-04" db="EMBL/GenBank/DDBJ databases">
        <authorList>
            <person name="Alioto T."/>
            <person name="Alioto T."/>
        </authorList>
    </citation>
    <scope>NUCLEOTIDE SEQUENCE [LARGE SCALE GENOMIC DNA]</scope>
</reference>
<keyword evidence="2" id="KW-1185">Reference proteome</keyword>
<sequence length="77" mass="8652">YEKAFNVGCPRNCYIALCAPLGPKYMSEAVCIQVDQGTNWGPTEHLKDLLWPRSATQVPQGVASLHLYRRPVLQHLT</sequence>
<dbReference type="AlphaFoldDB" id="A0A5E4AJ41"/>
<evidence type="ECO:0000313" key="1">
    <source>
        <dbReference type="EMBL" id="VTJ56492.1"/>
    </source>
</evidence>
<name>A0A5E4AJ41_MARMO</name>
<proteinExistence type="predicted"/>
<gene>
    <name evidence="1" type="ORF">MONAX_5E007909</name>
</gene>
<comment type="caution">
    <text evidence="1">The sequence shown here is derived from an EMBL/GenBank/DDBJ whole genome shotgun (WGS) entry which is preliminary data.</text>
</comment>
<evidence type="ECO:0000313" key="2">
    <source>
        <dbReference type="Proteomes" id="UP000335636"/>
    </source>
</evidence>
<organism evidence="1 2">
    <name type="scientific">Marmota monax</name>
    <name type="common">Woodchuck</name>
    <dbReference type="NCBI Taxonomy" id="9995"/>
    <lineage>
        <taxon>Eukaryota</taxon>
        <taxon>Metazoa</taxon>
        <taxon>Chordata</taxon>
        <taxon>Craniata</taxon>
        <taxon>Vertebrata</taxon>
        <taxon>Euteleostomi</taxon>
        <taxon>Mammalia</taxon>
        <taxon>Eutheria</taxon>
        <taxon>Euarchontoglires</taxon>
        <taxon>Glires</taxon>
        <taxon>Rodentia</taxon>
        <taxon>Sciuromorpha</taxon>
        <taxon>Sciuridae</taxon>
        <taxon>Xerinae</taxon>
        <taxon>Marmotini</taxon>
        <taxon>Marmota</taxon>
    </lineage>
</organism>
<feature type="non-terminal residue" evidence="1">
    <location>
        <position position="77"/>
    </location>
</feature>
<feature type="non-terminal residue" evidence="1">
    <location>
        <position position="1"/>
    </location>
</feature>
<protein>
    <submittedName>
        <fullName evidence="1">Uncharacterized protein</fullName>
    </submittedName>
</protein>
<dbReference type="EMBL" id="CABDUW010000066">
    <property type="protein sequence ID" value="VTJ56492.1"/>
    <property type="molecule type" value="Genomic_DNA"/>
</dbReference>
<dbReference type="Proteomes" id="UP000335636">
    <property type="component" value="Unassembled WGS sequence"/>
</dbReference>
<accession>A0A5E4AJ41</accession>